<dbReference type="EMBL" id="UFSW01000001">
    <property type="protein sequence ID" value="SUU98673.1"/>
    <property type="molecule type" value="Genomic_DNA"/>
</dbReference>
<evidence type="ECO:0000256" key="14">
    <source>
        <dbReference type="RuleBase" id="RU003738"/>
    </source>
</evidence>
<feature type="binding site" evidence="12">
    <location>
        <position position="372"/>
    </location>
    <ligand>
        <name>pyridoxal 5'-phosphate</name>
        <dbReference type="ChEBI" id="CHEBI:597326"/>
    </ligand>
</feature>
<keyword evidence="4 12" id="KW-0663">Pyridoxal phosphate</keyword>
<dbReference type="UniPathway" id="UPA00034">
    <property type="reaction ID" value="UER00027"/>
</dbReference>
<feature type="binding site" evidence="12">
    <location>
        <position position="239"/>
    </location>
    <ligand>
        <name>pyridoxal 5'-phosphate</name>
        <dbReference type="ChEBI" id="CHEBI:597326"/>
    </ligand>
</feature>
<keyword evidence="2 12" id="KW-0028">Amino-acid biosynthesis</keyword>
<comment type="catalytic activity">
    <reaction evidence="7 12 14">
        <text>meso-2,6-diaminopimelate + H(+) = L-lysine + CO2</text>
        <dbReference type="Rhea" id="RHEA:15101"/>
        <dbReference type="ChEBI" id="CHEBI:15378"/>
        <dbReference type="ChEBI" id="CHEBI:16526"/>
        <dbReference type="ChEBI" id="CHEBI:32551"/>
        <dbReference type="ChEBI" id="CHEBI:57791"/>
        <dbReference type="EC" id="4.1.1.20"/>
    </reaction>
</comment>
<evidence type="ECO:0000256" key="8">
    <source>
        <dbReference type="ARBA" id="ARBA00060643"/>
    </source>
</evidence>
<evidence type="ECO:0000256" key="1">
    <source>
        <dbReference type="ARBA" id="ARBA00001933"/>
    </source>
</evidence>
<feature type="binding site" evidence="12">
    <location>
        <position position="313"/>
    </location>
    <ligand>
        <name>substrate</name>
    </ligand>
</feature>
<evidence type="ECO:0000256" key="5">
    <source>
        <dbReference type="ARBA" id="ARBA00023154"/>
    </source>
</evidence>
<evidence type="ECO:0000256" key="7">
    <source>
        <dbReference type="ARBA" id="ARBA00050464"/>
    </source>
</evidence>
<feature type="binding site" evidence="12">
    <location>
        <position position="345"/>
    </location>
    <ligand>
        <name>substrate</name>
    </ligand>
</feature>
<accession>A0A0F5EYA9</accession>
<evidence type="ECO:0000313" key="18">
    <source>
        <dbReference type="Proteomes" id="UP000254620"/>
    </source>
</evidence>
<dbReference type="STRING" id="728.VY92_00135"/>
<dbReference type="EC" id="4.1.1.20" evidence="10 12"/>
<keyword evidence="6 12" id="KW-0456">Lyase</keyword>
<dbReference type="SUPFAM" id="SSF50621">
    <property type="entry name" value="Alanine racemase C-terminal domain-like"/>
    <property type="match status" value="1"/>
</dbReference>
<evidence type="ECO:0000256" key="10">
    <source>
        <dbReference type="ARBA" id="ARBA00066427"/>
    </source>
</evidence>
<protein>
    <recommendedName>
        <fullName evidence="11 12">Diaminopimelate decarboxylase</fullName>
        <shortName evidence="12">DAP decarboxylase</shortName>
        <shortName evidence="12">DAPDC</shortName>
        <ecNumber evidence="10 12">4.1.1.20</ecNumber>
    </recommendedName>
</protein>
<dbReference type="RefSeq" id="WP_046098426.1">
    <property type="nucleotide sequence ID" value="NZ_LAEN01000045.1"/>
</dbReference>
<dbReference type="PANTHER" id="PTHR43727">
    <property type="entry name" value="DIAMINOPIMELATE DECARBOXYLASE"/>
    <property type="match status" value="1"/>
</dbReference>
<evidence type="ECO:0000313" key="17">
    <source>
        <dbReference type="EMBL" id="SUV40350.1"/>
    </source>
</evidence>
<dbReference type="SUPFAM" id="SSF51419">
    <property type="entry name" value="PLP-binding barrel"/>
    <property type="match status" value="1"/>
</dbReference>
<sequence>MDFFQYKDDQLMAEQVPVAEIAQQFGTPAYIYSRATLERHWHAFDNALGDHPHLICFAVKSNPNLAILNIMAKLGSGFDIVSQGELERVLAAGGEANKVVFSGVAKSEQEIERALNVGIRCFNVESLAELYRINEVAGRLNKLAPISLRVNPDVDAHTHPYISTGLKENKFGVSVDEAREVYRIASQLSHIKITGMDCHIGSQLTEIQPFLDATDRLIVLMQQLAQDGIELEHLDLGGGLGVTYKDENAPHPSEYAKALLAKLKDYPNLEIILEPGRAITANAGILVTKVEYLKSNESRNFAIVDTGMNDMIRPALYQAYMKIIEVDRSLPCETKVYDVVGPICETSDFLGKQRELAIAQGDLIAQRSAGAYGASMASTYNSRPRAIEVMVDGDQAHLIKRRESYPELWQLEAMLP</sequence>
<comment type="pathway">
    <text evidence="8 12 14">Amino-acid biosynthesis; L-lysine biosynthesis via DAP pathway; L-lysine from DL-2,6-diaminopimelate: step 1/1.</text>
</comment>
<evidence type="ECO:0000256" key="9">
    <source>
        <dbReference type="ARBA" id="ARBA00060983"/>
    </source>
</evidence>
<keyword evidence="3 12" id="KW-0210">Decarboxylase</keyword>
<dbReference type="HAMAP" id="MF_02120">
    <property type="entry name" value="LysA"/>
    <property type="match status" value="1"/>
</dbReference>
<feature type="binding site" evidence="12">
    <location>
        <begin position="274"/>
        <end position="277"/>
    </location>
    <ligand>
        <name>pyridoxal 5'-phosphate</name>
        <dbReference type="ChEBI" id="CHEBI:597326"/>
    </ligand>
</feature>
<dbReference type="GO" id="GO:0008836">
    <property type="term" value="F:diaminopimelate decarboxylase activity"/>
    <property type="evidence" value="ECO:0007669"/>
    <property type="project" value="UniProtKB-UniRule"/>
</dbReference>
<comment type="function">
    <text evidence="12">Specifically catalyzes the decarboxylation of meso-diaminopimelate (meso-DAP) to L-lysine.</text>
</comment>
<dbReference type="PANTHER" id="PTHR43727:SF2">
    <property type="entry name" value="GROUP IV DECARBOXYLASE"/>
    <property type="match status" value="1"/>
</dbReference>
<comment type="cofactor">
    <cofactor evidence="1 12 13 14">
        <name>pyridoxal 5'-phosphate</name>
        <dbReference type="ChEBI" id="CHEBI:597326"/>
    </cofactor>
</comment>
<dbReference type="InterPro" id="IPR029066">
    <property type="entry name" value="PLP-binding_barrel"/>
</dbReference>
<feature type="binding site" evidence="12">
    <location>
        <position position="372"/>
    </location>
    <ligand>
        <name>substrate</name>
    </ligand>
</feature>
<feature type="binding site" evidence="12">
    <location>
        <position position="277"/>
    </location>
    <ligand>
        <name>substrate</name>
    </ligand>
</feature>
<dbReference type="eggNOG" id="COG0019">
    <property type="taxonomic scope" value="Bacteria"/>
</dbReference>
<feature type="modified residue" description="N6-(pyridoxal phosphate)lysine" evidence="12 13">
    <location>
        <position position="60"/>
    </location>
</feature>
<dbReference type="InterPro" id="IPR022653">
    <property type="entry name" value="De-COase2_pyr-phos_BS"/>
</dbReference>
<dbReference type="InterPro" id="IPR009006">
    <property type="entry name" value="Ala_racemase/Decarboxylase_C"/>
</dbReference>
<dbReference type="GO" id="GO:0009089">
    <property type="term" value="P:lysine biosynthetic process via diaminopimelate"/>
    <property type="evidence" value="ECO:0007669"/>
    <property type="project" value="UniProtKB-UniRule"/>
</dbReference>
<dbReference type="FunFam" id="3.20.20.10:FF:000003">
    <property type="entry name" value="Diaminopimelate decarboxylase"/>
    <property type="match status" value="1"/>
</dbReference>
<dbReference type="InterPro" id="IPR002986">
    <property type="entry name" value="DAP_deCOOHase_LysA"/>
</dbReference>
<dbReference type="Proteomes" id="UP000254620">
    <property type="component" value="Unassembled WGS sequence"/>
</dbReference>
<dbReference type="GO" id="GO:0030170">
    <property type="term" value="F:pyridoxal phosphate binding"/>
    <property type="evidence" value="ECO:0007669"/>
    <property type="project" value="UniProtKB-UniRule"/>
</dbReference>
<evidence type="ECO:0000256" key="2">
    <source>
        <dbReference type="ARBA" id="ARBA00022605"/>
    </source>
</evidence>
<dbReference type="Gene3D" id="2.40.37.10">
    <property type="entry name" value="Lyase, Ornithine Decarboxylase, Chain A, domain 1"/>
    <property type="match status" value="1"/>
</dbReference>
<reference evidence="16 18" key="1">
    <citation type="submission" date="2018-06" db="EMBL/GenBank/DDBJ databases">
        <authorList>
            <consortium name="Pathogen Informatics"/>
            <person name="Doyle S."/>
        </authorList>
    </citation>
    <scope>NUCLEOTIDE SEQUENCE [LARGE SCALE GENOMIC DNA]</scope>
    <source>
        <strain evidence="16 18">NCTC10926</strain>
    </source>
</reference>
<gene>
    <name evidence="16" type="primary">lysA_1</name>
    <name evidence="12" type="synonym">lysA</name>
    <name evidence="17" type="synonym">lysA_2</name>
    <name evidence="16" type="ORF">NCTC10926_02110</name>
    <name evidence="17" type="ORF">NCTC10926_02388</name>
</gene>
<comment type="similarity">
    <text evidence="9 12">Belongs to the Orn/Lys/Arg decarboxylase class-II family. LysA subfamily.</text>
</comment>
<dbReference type="AlphaFoldDB" id="A0A0F5EYA9"/>
<comment type="subunit">
    <text evidence="12">Homodimer.</text>
</comment>
<keyword evidence="5 12" id="KW-0457">Lysine biosynthesis</keyword>
<evidence type="ECO:0000256" key="12">
    <source>
        <dbReference type="HAMAP-Rule" id="MF_02120"/>
    </source>
</evidence>
<proteinExistence type="inferred from homology"/>
<evidence type="ECO:0000256" key="3">
    <source>
        <dbReference type="ARBA" id="ARBA00022793"/>
    </source>
</evidence>
<dbReference type="PRINTS" id="PR01181">
    <property type="entry name" value="DAPDCRBXLASE"/>
</dbReference>
<dbReference type="InterPro" id="IPR022644">
    <property type="entry name" value="De-COase2_N"/>
</dbReference>
<dbReference type="PROSITE" id="PS00878">
    <property type="entry name" value="ODR_DC_2_1"/>
    <property type="match status" value="1"/>
</dbReference>
<evidence type="ECO:0000313" key="16">
    <source>
        <dbReference type="EMBL" id="SUU98673.1"/>
    </source>
</evidence>
<dbReference type="OrthoDB" id="9802241at2"/>
<dbReference type="FunFam" id="2.40.37.10:FF:000003">
    <property type="entry name" value="Diaminopimelate decarboxylase"/>
    <property type="match status" value="1"/>
</dbReference>
<dbReference type="NCBIfam" id="TIGR01048">
    <property type="entry name" value="lysA"/>
    <property type="match status" value="1"/>
</dbReference>
<dbReference type="InterPro" id="IPR022657">
    <property type="entry name" value="De-COase2_CS"/>
</dbReference>
<dbReference type="Pfam" id="PF02784">
    <property type="entry name" value="Orn_Arg_deC_N"/>
    <property type="match status" value="1"/>
</dbReference>
<dbReference type="Gene3D" id="3.20.20.10">
    <property type="entry name" value="Alanine racemase"/>
    <property type="match status" value="1"/>
</dbReference>
<evidence type="ECO:0000256" key="4">
    <source>
        <dbReference type="ARBA" id="ARBA00022898"/>
    </source>
</evidence>
<feature type="binding site" evidence="12">
    <location>
        <position position="317"/>
    </location>
    <ligand>
        <name>substrate</name>
    </ligand>
</feature>
<evidence type="ECO:0000256" key="13">
    <source>
        <dbReference type="PIRSR" id="PIRSR600183-50"/>
    </source>
</evidence>
<evidence type="ECO:0000256" key="11">
    <source>
        <dbReference type="ARBA" id="ARBA00074972"/>
    </source>
</evidence>
<feature type="domain" description="Orn/DAP/Arg decarboxylase 2 N-terminal" evidence="15">
    <location>
        <begin position="35"/>
        <end position="281"/>
    </location>
</feature>
<evidence type="ECO:0000259" key="15">
    <source>
        <dbReference type="Pfam" id="PF02784"/>
    </source>
</evidence>
<dbReference type="PRINTS" id="PR01179">
    <property type="entry name" value="ODADCRBXLASE"/>
</dbReference>
<dbReference type="PROSITE" id="PS00879">
    <property type="entry name" value="ODR_DC_2_2"/>
    <property type="match status" value="1"/>
</dbReference>
<dbReference type="InterPro" id="IPR000183">
    <property type="entry name" value="Orn/DAP/Arg_de-COase"/>
</dbReference>
<name>A0A0F5EYA9_AVIPA</name>
<organism evidence="16 18">
    <name type="scientific">Avibacterium paragallinarum</name>
    <name type="common">Haemophilus gallinarum</name>
    <dbReference type="NCBI Taxonomy" id="728"/>
    <lineage>
        <taxon>Bacteria</taxon>
        <taxon>Pseudomonadati</taxon>
        <taxon>Pseudomonadota</taxon>
        <taxon>Gammaproteobacteria</taxon>
        <taxon>Pasteurellales</taxon>
        <taxon>Pasteurellaceae</taxon>
        <taxon>Avibacterium</taxon>
    </lineage>
</organism>
<dbReference type="CDD" id="cd06828">
    <property type="entry name" value="PLPDE_III_DapDC"/>
    <property type="match status" value="1"/>
</dbReference>
<feature type="active site" description="Proton donor" evidence="13">
    <location>
        <position position="344"/>
    </location>
</feature>
<evidence type="ECO:0000256" key="6">
    <source>
        <dbReference type="ARBA" id="ARBA00023239"/>
    </source>
</evidence>
<dbReference type="EMBL" id="UFSW01000002">
    <property type="protein sequence ID" value="SUV40350.1"/>
    <property type="molecule type" value="Genomic_DNA"/>
</dbReference>